<feature type="compositionally biased region" description="Polar residues" evidence="2">
    <location>
        <begin position="178"/>
        <end position="191"/>
    </location>
</feature>
<dbReference type="Pfam" id="PF05605">
    <property type="entry name" value="zf-Di19"/>
    <property type="match status" value="1"/>
</dbReference>
<dbReference type="EMBL" id="LFYR01000731">
    <property type="protein sequence ID" value="KMZ70013.1"/>
    <property type="molecule type" value="Genomic_DNA"/>
</dbReference>
<dbReference type="OrthoDB" id="6270329at2759"/>
<dbReference type="AlphaFoldDB" id="A0A0K9PLR9"/>
<dbReference type="Proteomes" id="UP000036987">
    <property type="component" value="Unassembled WGS sequence"/>
</dbReference>
<evidence type="ECO:0008006" key="7">
    <source>
        <dbReference type="Google" id="ProtNLM"/>
    </source>
</evidence>
<evidence type="ECO:0000313" key="5">
    <source>
        <dbReference type="EMBL" id="KMZ70013.1"/>
    </source>
</evidence>
<evidence type="ECO:0000256" key="2">
    <source>
        <dbReference type="SAM" id="MobiDB-lite"/>
    </source>
</evidence>
<evidence type="ECO:0000313" key="6">
    <source>
        <dbReference type="Proteomes" id="UP000036987"/>
    </source>
</evidence>
<dbReference type="PANTHER" id="PTHR31875:SF26">
    <property type="entry name" value="PROTEIN DEHYDRATION-INDUCED 19-RELATED"/>
    <property type="match status" value="1"/>
</dbReference>
<comment type="similarity">
    <text evidence="1">Belongs to the Di19 family.</text>
</comment>
<reference evidence="6" key="1">
    <citation type="journal article" date="2016" name="Nature">
        <title>The genome of the seagrass Zostera marina reveals angiosperm adaptation to the sea.</title>
        <authorList>
            <person name="Olsen J.L."/>
            <person name="Rouze P."/>
            <person name="Verhelst B."/>
            <person name="Lin Y.-C."/>
            <person name="Bayer T."/>
            <person name="Collen J."/>
            <person name="Dattolo E."/>
            <person name="De Paoli E."/>
            <person name="Dittami S."/>
            <person name="Maumus F."/>
            <person name="Michel G."/>
            <person name="Kersting A."/>
            <person name="Lauritano C."/>
            <person name="Lohaus R."/>
            <person name="Toepel M."/>
            <person name="Tonon T."/>
            <person name="Vanneste K."/>
            <person name="Amirebrahimi M."/>
            <person name="Brakel J."/>
            <person name="Bostroem C."/>
            <person name="Chovatia M."/>
            <person name="Grimwood J."/>
            <person name="Jenkins J.W."/>
            <person name="Jueterbock A."/>
            <person name="Mraz A."/>
            <person name="Stam W.T."/>
            <person name="Tice H."/>
            <person name="Bornberg-Bauer E."/>
            <person name="Green P.J."/>
            <person name="Pearson G.A."/>
            <person name="Procaccini G."/>
            <person name="Duarte C.M."/>
            <person name="Schmutz J."/>
            <person name="Reusch T.B.H."/>
            <person name="Van de Peer Y."/>
        </authorList>
    </citation>
    <scope>NUCLEOTIDE SEQUENCE [LARGE SCALE GENOMIC DNA]</scope>
    <source>
        <strain evidence="6">cv. Finnish</strain>
    </source>
</reference>
<dbReference type="InterPro" id="IPR008598">
    <property type="entry name" value="Di19_Zn-bd"/>
</dbReference>
<feature type="domain" description="Di19 C-terminal" evidence="4">
    <location>
        <begin position="105"/>
        <end position="204"/>
    </location>
</feature>
<dbReference type="PANTHER" id="PTHR31875">
    <property type="entry name" value="PROTEIN DEHYDRATION-INDUCED 19"/>
    <property type="match status" value="1"/>
</dbReference>
<comment type="caution">
    <text evidence="5">The sequence shown here is derived from an EMBL/GenBank/DDBJ whole genome shotgun (WGS) entry which is preliminary data.</text>
</comment>
<evidence type="ECO:0000259" key="4">
    <source>
        <dbReference type="Pfam" id="PF14571"/>
    </source>
</evidence>
<gene>
    <name evidence="5" type="ORF">ZOSMA_200G00160</name>
</gene>
<dbReference type="Pfam" id="PF14571">
    <property type="entry name" value="Di19_C"/>
    <property type="match status" value="1"/>
</dbReference>
<organism evidence="5 6">
    <name type="scientific">Zostera marina</name>
    <name type="common">Eelgrass</name>
    <dbReference type="NCBI Taxonomy" id="29655"/>
    <lineage>
        <taxon>Eukaryota</taxon>
        <taxon>Viridiplantae</taxon>
        <taxon>Streptophyta</taxon>
        <taxon>Embryophyta</taxon>
        <taxon>Tracheophyta</taxon>
        <taxon>Spermatophyta</taxon>
        <taxon>Magnoliopsida</taxon>
        <taxon>Liliopsida</taxon>
        <taxon>Zosteraceae</taxon>
        <taxon>Zostera</taxon>
    </lineage>
</organism>
<dbReference type="InterPro" id="IPR027935">
    <property type="entry name" value="Di19_C"/>
</dbReference>
<name>A0A0K9PLR9_ZOSMR</name>
<feature type="region of interest" description="Disordered" evidence="2">
    <location>
        <begin position="153"/>
        <end position="191"/>
    </location>
</feature>
<dbReference type="InterPro" id="IPR033347">
    <property type="entry name" value="Di19"/>
</dbReference>
<protein>
    <recommendedName>
        <fullName evidence="7">Drought induced 19 protein type zinc-binding domain-containing protein</fullName>
    </recommendedName>
</protein>
<feature type="domain" description="Di19 zinc-binding" evidence="3">
    <location>
        <begin position="32"/>
        <end position="82"/>
    </location>
</feature>
<evidence type="ECO:0000259" key="3">
    <source>
        <dbReference type="Pfam" id="PF05605"/>
    </source>
</evidence>
<dbReference type="OMA" id="IEYDEIM"/>
<sequence>MTRDSWGMLQYDLQIEYDEIMEVVEDYPNSPFPCPFCSDILYTGELFGHFQDEHLLELKMGLCPLCTIVGSGDLIDHLILHHLNFISIRPRKKFYRGSSRPYSTLSLLRRDLREGHVQSLQRESTNTFSSTSCVPDPLLSSFINNLPTADSAKDAEPVQVAEDSLSGNNNIDHDTAESIPQPSLSEKEQAQQSEFVQSMLWSTIFPCDL</sequence>
<keyword evidence="6" id="KW-1185">Reference proteome</keyword>
<proteinExistence type="inferred from homology"/>
<evidence type="ECO:0000256" key="1">
    <source>
        <dbReference type="ARBA" id="ARBA00007109"/>
    </source>
</evidence>
<accession>A0A0K9PLR9</accession>